<name>A0ABR6Y2X1_9FLAO</name>
<evidence type="ECO:0000313" key="3">
    <source>
        <dbReference type="Proteomes" id="UP000607435"/>
    </source>
</evidence>
<proteinExistence type="predicted"/>
<sequence>MKNVFLTLLFLGFCFSLSAQNDPKVGDELVIKAQNGTSYNHIKFPKLNMLVKRGKLANYKSVHGNTVVIDEVVTDKNDNTYVVLKKKDGSKFFGFLSKVKANYEKSIASGEMAPQM</sequence>
<organism evidence="2 3">
    <name type="scientific">Winogradskyella echinorum</name>
    <dbReference type="NCBI Taxonomy" id="538189"/>
    <lineage>
        <taxon>Bacteria</taxon>
        <taxon>Pseudomonadati</taxon>
        <taxon>Bacteroidota</taxon>
        <taxon>Flavobacteriia</taxon>
        <taxon>Flavobacteriales</taxon>
        <taxon>Flavobacteriaceae</taxon>
        <taxon>Winogradskyella</taxon>
    </lineage>
</organism>
<dbReference type="RefSeq" id="WP_186846206.1">
    <property type="nucleotide sequence ID" value="NZ_JACOME010000003.1"/>
</dbReference>
<gene>
    <name evidence="2" type="ORF">H6H04_11870</name>
</gene>
<evidence type="ECO:0000313" key="2">
    <source>
        <dbReference type="EMBL" id="MBC3847082.1"/>
    </source>
</evidence>
<feature type="signal peptide" evidence="1">
    <location>
        <begin position="1"/>
        <end position="21"/>
    </location>
</feature>
<dbReference type="Proteomes" id="UP000607435">
    <property type="component" value="Unassembled WGS sequence"/>
</dbReference>
<keyword evidence="1" id="KW-0732">Signal</keyword>
<comment type="caution">
    <text evidence="2">The sequence shown here is derived from an EMBL/GenBank/DDBJ whole genome shotgun (WGS) entry which is preliminary data.</text>
</comment>
<feature type="chain" id="PRO_5045917402" evidence="1">
    <location>
        <begin position="22"/>
        <end position="116"/>
    </location>
</feature>
<accession>A0ABR6Y2X1</accession>
<evidence type="ECO:0000256" key="1">
    <source>
        <dbReference type="SAM" id="SignalP"/>
    </source>
</evidence>
<protein>
    <submittedName>
        <fullName evidence="2">Uncharacterized protein</fullName>
    </submittedName>
</protein>
<dbReference type="EMBL" id="JACOME010000003">
    <property type="protein sequence ID" value="MBC3847082.1"/>
    <property type="molecule type" value="Genomic_DNA"/>
</dbReference>
<reference evidence="2 3" key="1">
    <citation type="submission" date="2020-08" db="EMBL/GenBank/DDBJ databases">
        <title>Winogradskyella ouciana sp. nov., isolated from the hadal seawater of the Mariana Trench.</title>
        <authorList>
            <person name="He X."/>
        </authorList>
    </citation>
    <scope>NUCLEOTIDE SEQUENCE [LARGE SCALE GENOMIC DNA]</scope>
    <source>
        <strain evidence="2 3">KCTC 22026</strain>
    </source>
</reference>
<keyword evidence="3" id="KW-1185">Reference proteome</keyword>